<dbReference type="SUPFAM" id="SSF53474">
    <property type="entry name" value="alpha/beta-Hydrolases"/>
    <property type="match status" value="1"/>
</dbReference>
<dbReference type="Gene3D" id="1.20.120.980">
    <property type="entry name" value="Serine carboxypeptidase S28, SKS domain"/>
    <property type="match status" value="1"/>
</dbReference>
<dbReference type="Proteomes" id="UP001175271">
    <property type="component" value="Unassembled WGS sequence"/>
</dbReference>
<keyword evidence="2" id="KW-0645">Protease</keyword>
<dbReference type="InterPro" id="IPR042269">
    <property type="entry name" value="Ser_carbopepase_S28_SKS"/>
</dbReference>
<sequence length="501" mass="56656">MNGRLALLTLFLIGSVLSASLNKGTTGFNRKRWLLHGRPWHGLVPPPAAAVQDDQFPDQWFTQPVDNFDSSNKQTYNQRYWSNNQWYKEGGPIFLMLGGEGPEDNSWVSFEPLEWLQLAKKHNAMVFLIEHRYYGESLPFQEQTADTLKYLSSRQALADMANFIKAQNKKNGYNNPKWVIFGGSYSGALAAWAREKYPDLVYAALATSAPVQAEVDFYQYLEVVEFAFSQTDQKCADNIHQGFVQLQKLAKTSSGRETLKNIMNICEDIDPSNSDNVRLFWQAMIGNYMGVVQYGGDNAGAYQTQVTPKVVCNAVNDEDYDILTRMANVNTFFMQMNQESCVDIDYNNMIQYMTDPNADKAWFWQTCTEFGYYQSTDSKTAGPFFGDNTKSSMPIDWLVKECGQVFGNNYMSSEVYSAIKSTNDFYGAAGDFKGTRVIFPNGNHDPWHTLSVLKDPNPSSYAIVINGTAHCADMYPASKEDLPGLTAARKRIHEIFATWFP</sequence>
<dbReference type="Pfam" id="PF05577">
    <property type="entry name" value="Peptidase_S28"/>
    <property type="match status" value="1"/>
</dbReference>
<dbReference type="PANTHER" id="PTHR11010:SF117">
    <property type="entry name" value="SERINE PROTEASE 16"/>
    <property type="match status" value="1"/>
</dbReference>
<dbReference type="FunFam" id="1.20.120.980:FF:000003">
    <property type="entry name" value="Serine protease 16"/>
    <property type="match status" value="1"/>
</dbReference>
<evidence type="ECO:0000256" key="5">
    <source>
        <dbReference type="ARBA" id="ARBA00023180"/>
    </source>
</evidence>
<evidence type="ECO:0000313" key="7">
    <source>
        <dbReference type="EMBL" id="KAK0415707.1"/>
    </source>
</evidence>
<dbReference type="AlphaFoldDB" id="A0AA39I3B4"/>
<evidence type="ECO:0000256" key="3">
    <source>
        <dbReference type="ARBA" id="ARBA00022729"/>
    </source>
</evidence>
<evidence type="ECO:0000313" key="8">
    <source>
        <dbReference type="Proteomes" id="UP001175271"/>
    </source>
</evidence>
<dbReference type="GO" id="GO:0008239">
    <property type="term" value="F:dipeptidyl-peptidase activity"/>
    <property type="evidence" value="ECO:0007669"/>
    <property type="project" value="TreeGrafter"/>
</dbReference>
<keyword evidence="8" id="KW-1185">Reference proteome</keyword>
<dbReference type="GO" id="GO:0006508">
    <property type="term" value="P:proteolysis"/>
    <property type="evidence" value="ECO:0007669"/>
    <property type="project" value="UniProtKB-KW"/>
</dbReference>
<keyword evidence="4" id="KW-0378">Hydrolase</keyword>
<dbReference type="EMBL" id="JAUCMV010000002">
    <property type="protein sequence ID" value="KAK0415707.1"/>
    <property type="molecule type" value="Genomic_DNA"/>
</dbReference>
<proteinExistence type="inferred from homology"/>
<name>A0AA39I3B4_9BILA</name>
<dbReference type="GO" id="GO:0070008">
    <property type="term" value="F:serine-type exopeptidase activity"/>
    <property type="evidence" value="ECO:0007669"/>
    <property type="project" value="InterPro"/>
</dbReference>
<organism evidence="7 8">
    <name type="scientific">Steinernema hermaphroditum</name>
    <dbReference type="NCBI Taxonomy" id="289476"/>
    <lineage>
        <taxon>Eukaryota</taxon>
        <taxon>Metazoa</taxon>
        <taxon>Ecdysozoa</taxon>
        <taxon>Nematoda</taxon>
        <taxon>Chromadorea</taxon>
        <taxon>Rhabditida</taxon>
        <taxon>Tylenchina</taxon>
        <taxon>Panagrolaimomorpha</taxon>
        <taxon>Strongyloidoidea</taxon>
        <taxon>Steinernematidae</taxon>
        <taxon>Steinernema</taxon>
    </lineage>
</organism>
<feature type="chain" id="PRO_5041352561" description="Serine protease K12H4.7" evidence="6">
    <location>
        <begin position="19"/>
        <end position="501"/>
    </location>
</feature>
<keyword evidence="5" id="KW-0325">Glycoprotein</keyword>
<accession>A0AA39I3B4</accession>
<evidence type="ECO:0008006" key="9">
    <source>
        <dbReference type="Google" id="ProtNLM"/>
    </source>
</evidence>
<gene>
    <name evidence="7" type="ORF">QR680_012076</name>
</gene>
<protein>
    <recommendedName>
        <fullName evidence="9">Serine protease K12H4.7</fullName>
    </recommendedName>
</protein>
<dbReference type="PANTHER" id="PTHR11010">
    <property type="entry name" value="PROTEASE S28 PRO-X CARBOXYPEPTIDASE-RELATED"/>
    <property type="match status" value="1"/>
</dbReference>
<comment type="similarity">
    <text evidence="1">Belongs to the peptidase S28 family.</text>
</comment>
<reference evidence="7" key="1">
    <citation type="submission" date="2023-06" db="EMBL/GenBank/DDBJ databases">
        <title>Genomic analysis of the entomopathogenic nematode Steinernema hermaphroditum.</title>
        <authorList>
            <person name="Schwarz E.M."/>
            <person name="Heppert J.K."/>
            <person name="Baniya A."/>
            <person name="Schwartz H.T."/>
            <person name="Tan C.-H."/>
            <person name="Antoshechkin I."/>
            <person name="Sternberg P.W."/>
            <person name="Goodrich-Blair H."/>
            <person name="Dillman A.R."/>
        </authorList>
    </citation>
    <scope>NUCLEOTIDE SEQUENCE</scope>
    <source>
        <strain evidence="7">PS9179</strain>
        <tissue evidence="7">Whole animal</tissue>
    </source>
</reference>
<dbReference type="Gene3D" id="3.40.50.1820">
    <property type="entry name" value="alpha/beta hydrolase"/>
    <property type="match status" value="1"/>
</dbReference>
<evidence type="ECO:0000256" key="4">
    <source>
        <dbReference type="ARBA" id="ARBA00022801"/>
    </source>
</evidence>
<evidence type="ECO:0000256" key="2">
    <source>
        <dbReference type="ARBA" id="ARBA00022670"/>
    </source>
</evidence>
<dbReference type="InterPro" id="IPR008758">
    <property type="entry name" value="Peptidase_S28"/>
</dbReference>
<dbReference type="InterPro" id="IPR029058">
    <property type="entry name" value="AB_hydrolase_fold"/>
</dbReference>
<evidence type="ECO:0000256" key="1">
    <source>
        <dbReference type="ARBA" id="ARBA00011079"/>
    </source>
</evidence>
<feature type="signal peptide" evidence="6">
    <location>
        <begin position="1"/>
        <end position="18"/>
    </location>
</feature>
<keyword evidence="3 6" id="KW-0732">Signal</keyword>
<evidence type="ECO:0000256" key="6">
    <source>
        <dbReference type="SAM" id="SignalP"/>
    </source>
</evidence>
<comment type="caution">
    <text evidence="7">The sequence shown here is derived from an EMBL/GenBank/DDBJ whole genome shotgun (WGS) entry which is preliminary data.</text>
</comment>